<feature type="transmembrane region" description="Helical" evidence="2">
    <location>
        <begin position="234"/>
        <end position="251"/>
    </location>
</feature>
<feature type="transmembrane region" description="Helical" evidence="2">
    <location>
        <begin position="89"/>
        <end position="106"/>
    </location>
</feature>
<sequence length="549" mass="57397">MTRGSKREGRIWLGVSVLGCAITFAAGALAVGSVFRAMIVIGGTIALGVIALTAWRPVWGVYLYLATLPFLAGIDRGYLLPLVRGNEGILVLVLLGTGLGGYLRLLTGERPRWSSHPLHAPLYGFLLASTIWPLAWMALRGTLPGGGDVSAVLPVAKLVALFVLVRLAVTTPDQVMRCLRVVVWGAAALGVIALGQTLKVGPVLSVLATYWSSGITGAERGTATLASSIATGDYVVVGLLVLLFGAVRGLFRRRETVALAVPLVLGVLAAGQFSTWLAVALGLVLGAWRSTVLRAWLIRALPLVCVAGLVVGSPAMAARFQEIGGDGPAGGSAMPASWVVRIDNLATFYLPRLDGLGFVFGVEPSSVLVPPETWRDVIYLESGYLQLLWVGGLPLLVTFAWLTIAVLRSARVAEDDPGPRGAAASALWIAWVLILVLTILDAHLTLRGMGDLVFTLCALVVGEADEAARTREPRTVPVGGDGRSNRRCPPGLDGPGPPGGTTPPDRRPDQVDQPGPGRVPAATGGEGSAPFHDVQVPDHAGGGRRQGST</sequence>
<proteinExistence type="predicted"/>
<evidence type="ECO:0000313" key="4">
    <source>
        <dbReference type="Proteomes" id="UP001500457"/>
    </source>
</evidence>
<feature type="transmembrane region" description="Helical" evidence="2">
    <location>
        <begin position="12"/>
        <end position="31"/>
    </location>
</feature>
<feature type="transmembrane region" description="Helical" evidence="2">
    <location>
        <begin position="151"/>
        <end position="169"/>
    </location>
</feature>
<evidence type="ECO:0000313" key="3">
    <source>
        <dbReference type="EMBL" id="GAA4864541.1"/>
    </source>
</evidence>
<gene>
    <name evidence="3" type="ORF">GCM10023203_10550</name>
</gene>
<feature type="transmembrane region" description="Helical" evidence="2">
    <location>
        <begin position="118"/>
        <end position="139"/>
    </location>
</feature>
<feature type="transmembrane region" description="Helical" evidence="2">
    <location>
        <begin position="62"/>
        <end position="83"/>
    </location>
</feature>
<dbReference type="EMBL" id="BAABHQ010000002">
    <property type="protein sequence ID" value="GAA4864541.1"/>
    <property type="molecule type" value="Genomic_DNA"/>
</dbReference>
<name>A0ABP9E062_9PSEU</name>
<reference evidence="4" key="1">
    <citation type="journal article" date="2019" name="Int. J. Syst. Evol. Microbiol.">
        <title>The Global Catalogue of Microorganisms (GCM) 10K type strain sequencing project: providing services to taxonomists for standard genome sequencing and annotation.</title>
        <authorList>
            <consortium name="The Broad Institute Genomics Platform"/>
            <consortium name="The Broad Institute Genome Sequencing Center for Infectious Disease"/>
            <person name="Wu L."/>
            <person name="Ma J."/>
        </authorList>
    </citation>
    <scope>NUCLEOTIDE SEQUENCE [LARGE SCALE GENOMIC DNA]</scope>
    <source>
        <strain evidence="4">JCM 17983</strain>
    </source>
</reference>
<feature type="transmembrane region" description="Helical" evidence="2">
    <location>
        <begin position="37"/>
        <end position="55"/>
    </location>
</feature>
<accession>A0ABP9E062</accession>
<feature type="region of interest" description="Disordered" evidence="1">
    <location>
        <begin position="468"/>
        <end position="549"/>
    </location>
</feature>
<organism evidence="3 4">
    <name type="scientific">Actinomycetospora straminea</name>
    <dbReference type="NCBI Taxonomy" id="663607"/>
    <lineage>
        <taxon>Bacteria</taxon>
        <taxon>Bacillati</taxon>
        <taxon>Actinomycetota</taxon>
        <taxon>Actinomycetes</taxon>
        <taxon>Pseudonocardiales</taxon>
        <taxon>Pseudonocardiaceae</taxon>
        <taxon>Actinomycetospora</taxon>
    </lineage>
</organism>
<feature type="transmembrane region" description="Helical" evidence="2">
    <location>
        <begin position="181"/>
        <end position="198"/>
    </location>
</feature>
<dbReference type="Proteomes" id="UP001500457">
    <property type="component" value="Unassembled WGS sequence"/>
</dbReference>
<evidence type="ECO:0008006" key="5">
    <source>
        <dbReference type="Google" id="ProtNLM"/>
    </source>
</evidence>
<comment type="caution">
    <text evidence="3">The sequence shown here is derived from an EMBL/GenBank/DDBJ whole genome shotgun (WGS) entry which is preliminary data.</text>
</comment>
<evidence type="ECO:0000256" key="2">
    <source>
        <dbReference type="SAM" id="Phobius"/>
    </source>
</evidence>
<keyword evidence="2" id="KW-0472">Membrane</keyword>
<feature type="transmembrane region" description="Helical" evidence="2">
    <location>
        <begin position="263"/>
        <end position="287"/>
    </location>
</feature>
<keyword evidence="2" id="KW-1133">Transmembrane helix</keyword>
<feature type="transmembrane region" description="Helical" evidence="2">
    <location>
        <begin position="293"/>
        <end position="312"/>
    </location>
</feature>
<feature type="transmembrane region" description="Helical" evidence="2">
    <location>
        <begin position="422"/>
        <end position="440"/>
    </location>
</feature>
<evidence type="ECO:0000256" key="1">
    <source>
        <dbReference type="SAM" id="MobiDB-lite"/>
    </source>
</evidence>
<protein>
    <recommendedName>
        <fullName evidence="5">O-antigen ligase</fullName>
    </recommendedName>
</protein>
<keyword evidence="4" id="KW-1185">Reference proteome</keyword>
<feature type="transmembrane region" description="Helical" evidence="2">
    <location>
        <begin position="387"/>
        <end position="410"/>
    </location>
</feature>
<keyword evidence="2" id="KW-0812">Transmembrane</keyword>